<dbReference type="Proteomes" id="UP000467428">
    <property type="component" value="Chromosome"/>
</dbReference>
<evidence type="ECO:0000313" key="16">
    <source>
        <dbReference type="Proteomes" id="UP000467428"/>
    </source>
</evidence>
<dbReference type="InterPro" id="IPR017871">
    <property type="entry name" value="ABC_transporter-like_CS"/>
</dbReference>
<evidence type="ECO:0000256" key="4">
    <source>
        <dbReference type="ARBA" id="ARBA00022741"/>
    </source>
</evidence>
<protein>
    <recommendedName>
        <fullName evidence="11">Trehalose import ATP-binding protein SugC</fullName>
    </recommendedName>
    <alternativeName>
        <fullName evidence="13">Nucleotide-binding domain of SugABC transporter</fullName>
    </alternativeName>
    <alternativeName>
        <fullName evidence="12">SugABC transporter ATPase SugC</fullName>
    </alternativeName>
</protein>
<keyword evidence="5 15" id="KW-0067">ATP-binding</keyword>
<dbReference type="SMART" id="SM00382">
    <property type="entry name" value="AAA"/>
    <property type="match status" value="1"/>
</dbReference>
<dbReference type="InterPro" id="IPR003439">
    <property type="entry name" value="ABC_transporter-like_ATP-bd"/>
</dbReference>
<dbReference type="EMBL" id="AP022593">
    <property type="protein sequence ID" value="BBY50904.1"/>
    <property type="molecule type" value="Genomic_DNA"/>
</dbReference>
<dbReference type="InterPro" id="IPR012340">
    <property type="entry name" value="NA-bd_OB-fold"/>
</dbReference>
<comment type="subunit">
    <text evidence="10">Monomer. Homodimerizes in the presence of ATP. The complex is composed of two ATP-binding proteins (SugC), two transmembrane proteins (SugA and SugB) and a solute-binding protein (LpqY).</text>
</comment>
<geneLocation type="plasmid" evidence="16">
    <name>pjcm18538 dna</name>
</geneLocation>
<evidence type="ECO:0000256" key="5">
    <source>
        <dbReference type="ARBA" id="ARBA00022840"/>
    </source>
</evidence>
<evidence type="ECO:0000256" key="10">
    <source>
        <dbReference type="ARBA" id="ARBA00063658"/>
    </source>
</evidence>
<dbReference type="GO" id="GO:0005524">
    <property type="term" value="F:ATP binding"/>
    <property type="evidence" value="ECO:0007669"/>
    <property type="project" value="UniProtKB-KW"/>
</dbReference>
<feature type="domain" description="ABC transporter" evidence="14">
    <location>
        <begin position="4"/>
        <end position="239"/>
    </location>
</feature>
<evidence type="ECO:0000256" key="7">
    <source>
        <dbReference type="ARBA" id="ARBA00023136"/>
    </source>
</evidence>
<keyword evidence="6" id="KW-1278">Translocase</keyword>
<comment type="catalytic activity">
    <reaction evidence="8">
        <text>alpha,alpha-trehalose(out) + ATP + H2O = alpha,alpha-trehalose(in) + ADP + phosphate + H(+)</text>
        <dbReference type="Rhea" id="RHEA:75203"/>
        <dbReference type="ChEBI" id="CHEBI:15377"/>
        <dbReference type="ChEBI" id="CHEBI:15378"/>
        <dbReference type="ChEBI" id="CHEBI:16551"/>
        <dbReference type="ChEBI" id="CHEBI:30616"/>
        <dbReference type="ChEBI" id="CHEBI:43474"/>
        <dbReference type="ChEBI" id="CHEBI:456216"/>
    </reaction>
</comment>
<keyword evidence="16" id="KW-1185">Reference proteome</keyword>
<dbReference type="GO" id="GO:0008643">
    <property type="term" value="P:carbohydrate transport"/>
    <property type="evidence" value="ECO:0007669"/>
    <property type="project" value="InterPro"/>
</dbReference>
<dbReference type="Gene3D" id="3.40.50.300">
    <property type="entry name" value="P-loop containing nucleotide triphosphate hydrolases"/>
    <property type="match status" value="1"/>
</dbReference>
<evidence type="ECO:0000259" key="14">
    <source>
        <dbReference type="PROSITE" id="PS50893"/>
    </source>
</evidence>
<dbReference type="InterPro" id="IPR015855">
    <property type="entry name" value="ABC_transpr_MalK-like"/>
</dbReference>
<dbReference type="PANTHER" id="PTHR43875">
    <property type="entry name" value="MALTODEXTRIN IMPORT ATP-BINDING PROTEIN MSMX"/>
    <property type="match status" value="1"/>
</dbReference>
<dbReference type="InterPro" id="IPR047641">
    <property type="entry name" value="ABC_transpr_MalK/UgpC-like"/>
</dbReference>
<dbReference type="InterPro" id="IPR008995">
    <property type="entry name" value="Mo/tungstate-bd_C_term_dom"/>
</dbReference>
<dbReference type="PANTHER" id="PTHR43875:SF15">
    <property type="entry name" value="TREHALOSE IMPORT ATP-BINDING PROTEIN SUGC"/>
    <property type="match status" value="1"/>
</dbReference>
<dbReference type="KEGG" id="marz:MARA_43720"/>
<keyword evidence="7" id="KW-0472">Membrane</keyword>
<dbReference type="SUPFAM" id="SSF50331">
    <property type="entry name" value="MOP-like"/>
    <property type="match status" value="1"/>
</dbReference>
<evidence type="ECO:0000256" key="9">
    <source>
        <dbReference type="ARBA" id="ARBA00056091"/>
    </source>
</evidence>
<gene>
    <name evidence="15" type="primary">ugpC</name>
    <name evidence="15" type="ORF">MARA_43720</name>
</gene>
<sequence length="376" mass="40602">MAEVEFRDVTREYPGGRSGTMVALKGLNLTVADGEFLILVGPSGCGKSTALRLLAGLDKPTSGEIRIGGEVVNGLSPGARDIAMVFQNYALYPHMTVYRNLAYGLRQRRTPRAEIARRVRETADLLQIGELLDRKPGQLSGGQRQRVAMGRALVRQPQAFLLDEPLSNLDAKLRNQVRGDLKRLHRELPVTSIYVTHDQVEAMTLGDRLCVMSAGEVQQIGSTDEIYNRPANTFVAAFMGSPPMNLIPAGVSGGLLHVGGARVTAVSEPEGPVIVGARPEHLVLHTTHGDGMVPARVDFVEPLGSHVLVTALVDPVDDPDTGPTRVIVQAPAGTDLDAGTRIGLELPPERTHFFDVETGKARLRRERVAYGGPRVN</sequence>
<comment type="subcellular location">
    <subcellularLocation>
        <location evidence="1">Cell inner membrane</location>
        <topology evidence="1">Peripheral membrane protein</topology>
        <orientation evidence="1">Cytoplasmic side</orientation>
    </subcellularLocation>
</comment>
<dbReference type="SUPFAM" id="SSF52540">
    <property type="entry name" value="P-loop containing nucleoside triphosphate hydrolases"/>
    <property type="match status" value="1"/>
</dbReference>
<evidence type="ECO:0000256" key="8">
    <source>
        <dbReference type="ARBA" id="ARBA00050305"/>
    </source>
</evidence>
<dbReference type="GO" id="GO:0016887">
    <property type="term" value="F:ATP hydrolysis activity"/>
    <property type="evidence" value="ECO:0007669"/>
    <property type="project" value="InterPro"/>
</dbReference>
<dbReference type="Pfam" id="PF08402">
    <property type="entry name" value="TOBE_2"/>
    <property type="match status" value="1"/>
</dbReference>
<dbReference type="NCBIfam" id="NF008653">
    <property type="entry name" value="PRK11650.1"/>
    <property type="match status" value="1"/>
</dbReference>
<dbReference type="InterPro" id="IPR003593">
    <property type="entry name" value="AAA+_ATPase"/>
</dbReference>
<evidence type="ECO:0000256" key="12">
    <source>
        <dbReference type="ARBA" id="ARBA00080647"/>
    </source>
</evidence>
<evidence type="ECO:0000256" key="13">
    <source>
        <dbReference type="ARBA" id="ARBA00082626"/>
    </source>
</evidence>
<dbReference type="PROSITE" id="PS50893">
    <property type="entry name" value="ABC_TRANSPORTER_2"/>
    <property type="match status" value="1"/>
</dbReference>
<organism evidence="15 16">
    <name type="scientific">Mycolicibacterium arabiense</name>
    <dbReference type="NCBI Taxonomy" id="1286181"/>
    <lineage>
        <taxon>Bacteria</taxon>
        <taxon>Bacillati</taxon>
        <taxon>Actinomycetota</taxon>
        <taxon>Actinomycetes</taxon>
        <taxon>Mycobacteriales</taxon>
        <taxon>Mycobacteriaceae</taxon>
        <taxon>Mycolicibacterium</taxon>
    </lineage>
</organism>
<dbReference type="InterPro" id="IPR027417">
    <property type="entry name" value="P-loop_NTPase"/>
</dbReference>
<accession>A0A7I7S1V1</accession>
<dbReference type="CDD" id="cd03301">
    <property type="entry name" value="ABC_MalK_N"/>
    <property type="match status" value="1"/>
</dbReference>
<keyword evidence="3" id="KW-1003">Cell membrane</keyword>
<evidence type="ECO:0000256" key="3">
    <source>
        <dbReference type="ARBA" id="ARBA00022475"/>
    </source>
</evidence>
<keyword evidence="4" id="KW-0547">Nucleotide-binding</keyword>
<dbReference type="GO" id="GO:0055052">
    <property type="term" value="C:ATP-binding cassette (ABC) transporter complex, substrate-binding subunit-containing"/>
    <property type="evidence" value="ECO:0007669"/>
    <property type="project" value="TreeGrafter"/>
</dbReference>
<evidence type="ECO:0000256" key="11">
    <source>
        <dbReference type="ARBA" id="ARBA00072105"/>
    </source>
</evidence>
<dbReference type="Pfam" id="PF00005">
    <property type="entry name" value="ABC_tran"/>
    <property type="match status" value="1"/>
</dbReference>
<evidence type="ECO:0000256" key="1">
    <source>
        <dbReference type="ARBA" id="ARBA00004515"/>
    </source>
</evidence>
<dbReference type="PROSITE" id="PS00211">
    <property type="entry name" value="ABC_TRANSPORTER_1"/>
    <property type="match status" value="1"/>
</dbReference>
<dbReference type="Gene3D" id="2.40.50.140">
    <property type="entry name" value="Nucleic acid-binding proteins"/>
    <property type="match status" value="1"/>
</dbReference>
<dbReference type="RefSeq" id="WP_163920687.1">
    <property type="nucleotide sequence ID" value="NZ_AP022593.1"/>
</dbReference>
<dbReference type="GO" id="GO:0140359">
    <property type="term" value="F:ABC-type transporter activity"/>
    <property type="evidence" value="ECO:0007669"/>
    <property type="project" value="InterPro"/>
</dbReference>
<proteinExistence type="predicted"/>
<dbReference type="InterPro" id="IPR013611">
    <property type="entry name" value="Transp-assoc_OB_typ2"/>
</dbReference>
<dbReference type="FunFam" id="3.40.50.300:FF:000042">
    <property type="entry name" value="Maltose/maltodextrin ABC transporter, ATP-binding protein"/>
    <property type="match status" value="1"/>
</dbReference>
<dbReference type="AlphaFoldDB" id="A0A7I7S1V1"/>
<reference evidence="15 16" key="1">
    <citation type="journal article" date="2019" name="Emerg. Microbes Infect.">
        <title>Comprehensive subspecies identification of 175 nontuberculous mycobacteria species based on 7547 genomic profiles.</title>
        <authorList>
            <person name="Matsumoto Y."/>
            <person name="Kinjo T."/>
            <person name="Motooka D."/>
            <person name="Nabeya D."/>
            <person name="Jung N."/>
            <person name="Uechi K."/>
            <person name="Horii T."/>
            <person name="Iida T."/>
            <person name="Fujita J."/>
            <person name="Nakamura S."/>
        </authorList>
    </citation>
    <scope>NUCLEOTIDE SEQUENCE [LARGE SCALE GENOMIC DNA]</scope>
    <source>
        <strain evidence="15 16">JCM 18538</strain>
    </source>
</reference>
<evidence type="ECO:0000256" key="2">
    <source>
        <dbReference type="ARBA" id="ARBA00022448"/>
    </source>
</evidence>
<dbReference type="Gene3D" id="2.40.50.100">
    <property type="match status" value="1"/>
</dbReference>
<evidence type="ECO:0000313" key="15">
    <source>
        <dbReference type="EMBL" id="BBY50904.1"/>
    </source>
</evidence>
<keyword evidence="2" id="KW-0813">Transport</keyword>
<evidence type="ECO:0000256" key="6">
    <source>
        <dbReference type="ARBA" id="ARBA00022967"/>
    </source>
</evidence>
<name>A0A7I7S1V1_9MYCO</name>
<comment type="function">
    <text evidence="9">Part of the ABC transporter complex LpqY-SugA-SugB-SugC, which is highly specific for uptake of trehalose. Involved in the recycling of extracellular trehalose released from trehalose-containing molecules synthesized by M.tuberculosis. Trehalose uptake is essential for virulence. Responsible for energy coupling to the transport system.</text>
</comment>